<keyword evidence="2" id="KW-1185">Reference proteome</keyword>
<organism evidence="1 2">
    <name type="scientific">Bambusicola thoracicus</name>
    <name type="common">Chinese bamboo-partridge</name>
    <name type="synonym">Perdix thoracica</name>
    <dbReference type="NCBI Taxonomy" id="9083"/>
    <lineage>
        <taxon>Eukaryota</taxon>
        <taxon>Metazoa</taxon>
        <taxon>Chordata</taxon>
        <taxon>Craniata</taxon>
        <taxon>Vertebrata</taxon>
        <taxon>Euteleostomi</taxon>
        <taxon>Archelosauria</taxon>
        <taxon>Archosauria</taxon>
        <taxon>Dinosauria</taxon>
        <taxon>Saurischia</taxon>
        <taxon>Theropoda</taxon>
        <taxon>Coelurosauria</taxon>
        <taxon>Aves</taxon>
        <taxon>Neognathae</taxon>
        <taxon>Galloanserae</taxon>
        <taxon>Galliformes</taxon>
        <taxon>Phasianidae</taxon>
        <taxon>Perdicinae</taxon>
        <taxon>Bambusicola</taxon>
    </lineage>
</organism>
<gene>
    <name evidence="1" type="ORF">CIB84_015669</name>
</gene>
<evidence type="ECO:0000313" key="1">
    <source>
        <dbReference type="EMBL" id="POI20584.1"/>
    </source>
</evidence>
<proteinExistence type="predicted"/>
<dbReference type="AlphaFoldDB" id="A0A2P4S8Y1"/>
<sequence length="89" mass="9046">MHGASCNLPLHPQAAFVHRAITKHTSHGACLQAGRTGAALLGQGALAASCSILRLWSLFPTATSSTLRGNPSSAVSSFCFTDGGRAPGN</sequence>
<dbReference type="Proteomes" id="UP000237246">
    <property type="component" value="Unassembled WGS sequence"/>
</dbReference>
<evidence type="ECO:0000313" key="2">
    <source>
        <dbReference type="Proteomes" id="UP000237246"/>
    </source>
</evidence>
<accession>A0A2P4S8Y1</accession>
<comment type="caution">
    <text evidence="1">The sequence shown here is derived from an EMBL/GenBank/DDBJ whole genome shotgun (WGS) entry which is preliminary data.</text>
</comment>
<dbReference type="EMBL" id="PPHD01081202">
    <property type="protein sequence ID" value="POI20584.1"/>
    <property type="molecule type" value="Genomic_DNA"/>
</dbReference>
<protein>
    <submittedName>
        <fullName evidence="1">Uncharacterized protein</fullName>
    </submittedName>
</protein>
<name>A0A2P4S8Y1_BAMTH</name>
<reference evidence="1 2" key="1">
    <citation type="submission" date="2018-01" db="EMBL/GenBank/DDBJ databases">
        <title>Comparison of the Chinese Bamboo Partridge and Red Junglefowl genome sequences highlights the importance of demography in genome evolution.</title>
        <authorList>
            <person name="Tiley G.P."/>
            <person name="Kimball R.T."/>
            <person name="Braun E.L."/>
            <person name="Burleigh J.G."/>
        </authorList>
    </citation>
    <scope>NUCLEOTIDE SEQUENCE [LARGE SCALE GENOMIC DNA]</scope>
    <source>
        <strain evidence="1">RTK389</strain>
        <tissue evidence="1">Blood</tissue>
    </source>
</reference>